<dbReference type="Gene3D" id="3.30.70.330">
    <property type="match status" value="1"/>
</dbReference>
<feature type="compositionally biased region" description="Low complexity" evidence="4">
    <location>
        <begin position="648"/>
        <end position="663"/>
    </location>
</feature>
<dbReference type="AlphaFoldDB" id="A0A9D3X0T0"/>
<evidence type="ECO:0000256" key="3">
    <source>
        <dbReference type="PROSITE-ProRule" id="PRU00723"/>
    </source>
</evidence>
<gene>
    <name evidence="7" type="ORF">KIL84_001465</name>
</gene>
<comment type="caution">
    <text evidence="7">The sequence shown here is derived from an EMBL/GenBank/DDBJ whole genome shotgun (WGS) entry which is preliminary data.</text>
</comment>
<dbReference type="SMART" id="SM00028">
    <property type="entry name" value="TPR"/>
    <property type="match status" value="3"/>
</dbReference>
<keyword evidence="3" id="KW-0862">Zinc</keyword>
<feature type="zinc finger region" description="C3H1-type" evidence="3">
    <location>
        <begin position="672"/>
        <end position="698"/>
    </location>
</feature>
<dbReference type="PROSITE" id="PS50005">
    <property type="entry name" value="TPR"/>
    <property type="match status" value="1"/>
</dbReference>
<dbReference type="GO" id="GO:0008270">
    <property type="term" value="F:zinc ion binding"/>
    <property type="evidence" value="ECO:0007669"/>
    <property type="project" value="UniProtKB-KW"/>
</dbReference>
<keyword evidence="8" id="KW-1185">Reference proteome</keyword>
<evidence type="ECO:0000313" key="8">
    <source>
        <dbReference type="Proteomes" id="UP000827986"/>
    </source>
</evidence>
<feature type="region of interest" description="Disordered" evidence="4">
    <location>
        <begin position="487"/>
        <end position="561"/>
    </location>
</feature>
<feature type="region of interest" description="Disordered" evidence="4">
    <location>
        <begin position="188"/>
        <end position="361"/>
    </location>
</feature>
<evidence type="ECO:0000256" key="4">
    <source>
        <dbReference type="SAM" id="MobiDB-lite"/>
    </source>
</evidence>
<feature type="domain" description="C3H1-type" evidence="6">
    <location>
        <begin position="672"/>
        <end position="698"/>
    </location>
</feature>
<keyword evidence="3" id="KW-0479">Metal-binding</keyword>
<evidence type="ECO:0000256" key="1">
    <source>
        <dbReference type="PROSITE-ProRule" id="PRU00176"/>
    </source>
</evidence>
<keyword evidence="3" id="KW-0863">Zinc-finger</keyword>
<evidence type="ECO:0000313" key="7">
    <source>
        <dbReference type="EMBL" id="KAH1170480.1"/>
    </source>
</evidence>
<dbReference type="Pfam" id="PF13181">
    <property type="entry name" value="TPR_8"/>
    <property type="match status" value="1"/>
</dbReference>
<accession>A0A9D3X0T0</accession>
<evidence type="ECO:0000256" key="2">
    <source>
        <dbReference type="PROSITE-ProRule" id="PRU00339"/>
    </source>
</evidence>
<feature type="compositionally biased region" description="Basic and acidic residues" evidence="4">
    <location>
        <begin position="188"/>
        <end position="206"/>
    </location>
</feature>
<dbReference type="GO" id="GO:0003723">
    <property type="term" value="F:RNA binding"/>
    <property type="evidence" value="ECO:0007669"/>
    <property type="project" value="UniProtKB-UniRule"/>
</dbReference>
<feature type="domain" description="RRM" evidence="5">
    <location>
        <begin position="573"/>
        <end position="645"/>
    </location>
</feature>
<keyword evidence="1" id="KW-0694">RNA-binding</keyword>
<feature type="compositionally biased region" description="Basic and acidic residues" evidence="4">
    <location>
        <begin position="325"/>
        <end position="343"/>
    </location>
</feature>
<proteinExistence type="predicted"/>
<feature type="compositionally biased region" description="Basic residues" evidence="4">
    <location>
        <begin position="207"/>
        <end position="223"/>
    </location>
</feature>
<dbReference type="EMBL" id="JAHDVG010000484">
    <property type="protein sequence ID" value="KAH1170480.1"/>
    <property type="molecule type" value="Genomic_DNA"/>
</dbReference>
<evidence type="ECO:0008006" key="9">
    <source>
        <dbReference type="Google" id="ProtNLM"/>
    </source>
</evidence>
<organism evidence="7 8">
    <name type="scientific">Mauremys mutica</name>
    <name type="common">yellowpond turtle</name>
    <dbReference type="NCBI Taxonomy" id="74926"/>
    <lineage>
        <taxon>Eukaryota</taxon>
        <taxon>Metazoa</taxon>
        <taxon>Chordata</taxon>
        <taxon>Craniata</taxon>
        <taxon>Vertebrata</taxon>
        <taxon>Euteleostomi</taxon>
        <taxon>Archelosauria</taxon>
        <taxon>Testudinata</taxon>
        <taxon>Testudines</taxon>
        <taxon>Cryptodira</taxon>
        <taxon>Durocryptodira</taxon>
        <taxon>Testudinoidea</taxon>
        <taxon>Geoemydidae</taxon>
        <taxon>Geoemydinae</taxon>
        <taxon>Mauremys</taxon>
    </lineage>
</organism>
<feature type="compositionally biased region" description="Acidic residues" evidence="4">
    <location>
        <begin position="295"/>
        <end position="305"/>
    </location>
</feature>
<reference evidence="7" key="1">
    <citation type="submission" date="2021-09" db="EMBL/GenBank/DDBJ databases">
        <title>The genome of Mauremys mutica provides insights into the evolution of semi-aquatic lifestyle.</title>
        <authorList>
            <person name="Gong S."/>
            <person name="Gao Y."/>
        </authorList>
    </citation>
    <scope>NUCLEOTIDE SEQUENCE</scope>
    <source>
        <strain evidence="7">MM-2020</strain>
        <tissue evidence="7">Muscle</tissue>
    </source>
</reference>
<dbReference type="PROSITE" id="PS50103">
    <property type="entry name" value="ZF_C3H1"/>
    <property type="match status" value="1"/>
</dbReference>
<dbReference type="PANTHER" id="PTHR47678">
    <property type="entry name" value="TETRATRICOPEPTIDE REPEAT PROTEIN 31"/>
    <property type="match status" value="1"/>
</dbReference>
<dbReference type="PROSITE" id="PS50102">
    <property type="entry name" value="RRM"/>
    <property type="match status" value="1"/>
</dbReference>
<dbReference type="SUPFAM" id="SSF54928">
    <property type="entry name" value="RNA-binding domain, RBD"/>
    <property type="match status" value="1"/>
</dbReference>
<dbReference type="Gene3D" id="1.25.40.10">
    <property type="entry name" value="Tetratricopeptide repeat domain"/>
    <property type="match status" value="1"/>
</dbReference>
<feature type="region of interest" description="Disordered" evidence="4">
    <location>
        <begin position="646"/>
        <end position="666"/>
    </location>
</feature>
<dbReference type="Pfam" id="PF00076">
    <property type="entry name" value="RRM_1"/>
    <property type="match status" value="1"/>
</dbReference>
<dbReference type="SUPFAM" id="SSF48452">
    <property type="entry name" value="TPR-like"/>
    <property type="match status" value="1"/>
</dbReference>
<dbReference type="PANTHER" id="PTHR47678:SF1">
    <property type="entry name" value="TETRATRICOPEPTIDE REPEAT PROTEIN 31"/>
    <property type="match status" value="1"/>
</dbReference>
<dbReference type="InterPro" id="IPR035979">
    <property type="entry name" value="RBD_domain_sf"/>
</dbReference>
<dbReference type="InterPro" id="IPR000504">
    <property type="entry name" value="RRM_dom"/>
</dbReference>
<dbReference type="OrthoDB" id="2423701at2759"/>
<feature type="repeat" description="TPR" evidence="2">
    <location>
        <begin position="359"/>
        <end position="392"/>
    </location>
</feature>
<dbReference type="InterPro" id="IPR019734">
    <property type="entry name" value="TPR_rpt"/>
</dbReference>
<feature type="compositionally biased region" description="Basic and acidic residues" evidence="4">
    <location>
        <begin position="224"/>
        <end position="237"/>
    </location>
</feature>
<sequence>MARSGLTGRGAPNKDGGLRAHVPSCPEQRWRQQTTDSGPPAGRTPVTVSVHGPFPPGHFPLSLLPRYGWDPSSEHHKEEDLNNLMEKLMMEKLYGPPNSAKAEEIADSDEELCYYYDNDGEYYEDEEEKWDDSSKECDAKTDEDSVPGTFCGFRKSFLCKDTSPAPPPQSSLDYQLLDLKLPQRQRVTAEEAEKNAKELVAEEERVKRKAEKKRLKKKRQKDRKRQEKLEQELKPKPELQSNEPCLNGDAEEEGAVTSLRKGPLDSSPCRRDPSKASAPRRGEGVRAQVRSADMSTEEETEDELDLSSTFVSKAQRKVGVKPLTPRREKAPRAEHKEPDRKPQQEVPRPGQDGSGVDPSTVLAGYGNEAAARGCFQEAVLFFTEAVKLNPREHRLFGNRSYCYERMQQYDKALSDAHVALSLLPGWPKGFFRKGKALMGLKRYAEAKSTFLELLRLDSSHADAAAQLEVCQVQLILENGFSSLSGERSLPMEPSLGATESQPAGSGEQARSWSPGSSGCGEGDEDGESGFVTITNSRSRGKGPGQQGLRASSRETPASTRHPIATAHQAREWYAVWVGNVTPRITQTLLRSCFEAFGPIHSVRMLPEKYCAFINYTKKEAAEAAYAALQGAEVEGTKFVLQLKHPDHATPAPGRAGPGNAPRPVAREPVRVPPTLECHFWRNAGCSYGADCRFRHLPHSKGLDKKLSQH</sequence>
<dbReference type="InterPro" id="IPR011990">
    <property type="entry name" value="TPR-like_helical_dom_sf"/>
</dbReference>
<evidence type="ECO:0000259" key="6">
    <source>
        <dbReference type="PROSITE" id="PS50103"/>
    </source>
</evidence>
<keyword evidence="2" id="KW-0802">TPR repeat</keyword>
<dbReference type="InterPro" id="IPR012677">
    <property type="entry name" value="Nucleotide-bd_a/b_plait_sf"/>
</dbReference>
<feature type="region of interest" description="Disordered" evidence="4">
    <location>
        <begin position="1"/>
        <end position="55"/>
    </location>
</feature>
<feature type="compositionally biased region" description="Polar residues" evidence="4">
    <location>
        <begin position="497"/>
        <end position="514"/>
    </location>
</feature>
<dbReference type="Proteomes" id="UP000827986">
    <property type="component" value="Unassembled WGS sequence"/>
</dbReference>
<dbReference type="SMART" id="SM00360">
    <property type="entry name" value="RRM"/>
    <property type="match status" value="1"/>
</dbReference>
<name>A0A9D3X0T0_9SAUR</name>
<protein>
    <recommendedName>
        <fullName evidence="9">Tetratricopeptide repeat protein 31</fullName>
    </recommendedName>
</protein>
<dbReference type="InterPro" id="IPR000571">
    <property type="entry name" value="Znf_CCCH"/>
</dbReference>
<evidence type="ECO:0000259" key="5">
    <source>
        <dbReference type="PROSITE" id="PS50102"/>
    </source>
</evidence>
<feature type="compositionally biased region" description="Basic and acidic residues" evidence="4">
    <location>
        <begin position="268"/>
        <end position="284"/>
    </location>
</feature>